<proteinExistence type="inferred from homology"/>
<comment type="similarity">
    <text evidence="2">Belongs to the AB hydrolase superfamily. Lipase family. Class 3 subfamily.</text>
</comment>
<dbReference type="EMBL" id="JAACJO010000016">
    <property type="protein sequence ID" value="KAF5349651.1"/>
    <property type="molecule type" value="Genomic_DNA"/>
</dbReference>
<dbReference type="Gene3D" id="3.40.50.1820">
    <property type="entry name" value="alpha/beta hydrolase"/>
    <property type="match status" value="1"/>
</dbReference>
<reference evidence="9 10" key="1">
    <citation type="journal article" date="2020" name="ISME J.">
        <title>Uncovering the hidden diversity of litter-decomposition mechanisms in mushroom-forming fungi.</title>
        <authorList>
            <person name="Floudas D."/>
            <person name="Bentzer J."/>
            <person name="Ahren D."/>
            <person name="Johansson T."/>
            <person name="Persson P."/>
            <person name="Tunlid A."/>
        </authorList>
    </citation>
    <scope>NUCLEOTIDE SEQUENCE [LARGE SCALE GENOMIC DNA]</scope>
    <source>
        <strain evidence="9 10">CBS 146.42</strain>
    </source>
</reference>
<dbReference type="InterPro" id="IPR051218">
    <property type="entry name" value="Sec_MonoDiacylglyc_Lipase"/>
</dbReference>
<protein>
    <recommendedName>
        <fullName evidence="11">Triacylglycerol lipase</fullName>
    </recommendedName>
</protein>
<dbReference type="InterPro" id="IPR002921">
    <property type="entry name" value="Fungal_lipase-type"/>
</dbReference>
<evidence type="ECO:0000256" key="1">
    <source>
        <dbReference type="ARBA" id="ARBA00023157"/>
    </source>
</evidence>
<organism evidence="9 10">
    <name type="scientific">Leucocoprinus leucothites</name>
    <dbReference type="NCBI Taxonomy" id="201217"/>
    <lineage>
        <taxon>Eukaryota</taxon>
        <taxon>Fungi</taxon>
        <taxon>Dikarya</taxon>
        <taxon>Basidiomycota</taxon>
        <taxon>Agaricomycotina</taxon>
        <taxon>Agaricomycetes</taxon>
        <taxon>Agaricomycetidae</taxon>
        <taxon>Agaricales</taxon>
        <taxon>Agaricineae</taxon>
        <taxon>Agaricaceae</taxon>
        <taxon>Leucocoprinus</taxon>
    </lineage>
</organism>
<dbReference type="Pfam" id="PF01764">
    <property type="entry name" value="Lipase_3"/>
    <property type="match status" value="1"/>
</dbReference>
<feature type="transmembrane region" description="Helical" evidence="5">
    <location>
        <begin position="372"/>
        <end position="394"/>
    </location>
</feature>
<evidence type="ECO:0000256" key="6">
    <source>
        <dbReference type="SAM" id="SignalP"/>
    </source>
</evidence>
<feature type="signal peptide" evidence="6">
    <location>
        <begin position="1"/>
        <end position="20"/>
    </location>
</feature>
<evidence type="ECO:0000256" key="4">
    <source>
        <dbReference type="ARBA" id="ARBA00048461"/>
    </source>
</evidence>
<comment type="caution">
    <text evidence="9">The sequence shown here is derived from an EMBL/GenBank/DDBJ whole genome shotgun (WGS) entry which is preliminary data.</text>
</comment>
<gene>
    <name evidence="9" type="ORF">D9756_008794</name>
</gene>
<evidence type="ECO:0000256" key="2">
    <source>
        <dbReference type="ARBA" id="ARBA00043996"/>
    </source>
</evidence>
<accession>A0A8H5CYU8</accession>
<keyword evidence="10" id="KW-1185">Reference proteome</keyword>
<dbReference type="PANTHER" id="PTHR45856">
    <property type="entry name" value="ALPHA/BETA-HYDROLASES SUPERFAMILY PROTEIN"/>
    <property type="match status" value="1"/>
</dbReference>
<dbReference type="PANTHER" id="PTHR45856:SF25">
    <property type="entry name" value="FUNGAL LIPASE-LIKE DOMAIN-CONTAINING PROTEIN"/>
    <property type="match status" value="1"/>
</dbReference>
<evidence type="ECO:0000256" key="3">
    <source>
        <dbReference type="ARBA" id="ARBA00047591"/>
    </source>
</evidence>
<evidence type="ECO:0008006" key="11">
    <source>
        <dbReference type="Google" id="ProtNLM"/>
    </source>
</evidence>
<keyword evidence="1" id="KW-1015">Disulfide bond</keyword>
<dbReference type="SUPFAM" id="SSF53474">
    <property type="entry name" value="alpha/beta-Hydrolases"/>
    <property type="match status" value="1"/>
</dbReference>
<keyword evidence="5" id="KW-1133">Transmembrane helix</keyword>
<dbReference type="InterPro" id="IPR029058">
    <property type="entry name" value="AB_hydrolase_fold"/>
</dbReference>
<name>A0A8H5CYU8_9AGAR</name>
<feature type="chain" id="PRO_5034833035" description="Triacylglycerol lipase" evidence="6">
    <location>
        <begin position="21"/>
        <end position="566"/>
    </location>
</feature>
<keyword evidence="6" id="KW-0732">Signal</keyword>
<feature type="domain" description="DUF6533" evidence="8">
    <location>
        <begin position="270"/>
        <end position="312"/>
    </location>
</feature>
<dbReference type="OrthoDB" id="426718at2759"/>
<keyword evidence="5" id="KW-0812">Transmembrane</keyword>
<dbReference type="CDD" id="cd00519">
    <property type="entry name" value="Lipase_3"/>
    <property type="match status" value="1"/>
</dbReference>
<dbReference type="Pfam" id="PF20151">
    <property type="entry name" value="DUF6533"/>
    <property type="match status" value="1"/>
</dbReference>
<evidence type="ECO:0000313" key="9">
    <source>
        <dbReference type="EMBL" id="KAF5349651.1"/>
    </source>
</evidence>
<feature type="transmembrane region" description="Helical" evidence="5">
    <location>
        <begin position="414"/>
        <end position="437"/>
    </location>
</feature>
<evidence type="ECO:0000256" key="5">
    <source>
        <dbReference type="SAM" id="Phobius"/>
    </source>
</evidence>
<comment type="catalytic activity">
    <reaction evidence="3">
        <text>a diacylglycerol + H2O = a monoacylglycerol + a fatty acid + H(+)</text>
        <dbReference type="Rhea" id="RHEA:32731"/>
        <dbReference type="ChEBI" id="CHEBI:15377"/>
        <dbReference type="ChEBI" id="CHEBI:15378"/>
        <dbReference type="ChEBI" id="CHEBI:17408"/>
        <dbReference type="ChEBI" id="CHEBI:18035"/>
        <dbReference type="ChEBI" id="CHEBI:28868"/>
    </reaction>
</comment>
<evidence type="ECO:0000259" key="7">
    <source>
        <dbReference type="Pfam" id="PF01764"/>
    </source>
</evidence>
<feature type="domain" description="Fungal lipase-type" evidence="7">
    <location>
        <begin position="114"/>
        <end position="245"/>
    </location>
</feature>
<keyword evidence="5" id="KW-0472">Membrane</keyword>
<sequence length="566" mass="62117">MISLGLAISLLSFASAFVSATPIHEDITDAAATANIAHLARRATSPLSAAQIASFRPYTVYAAIPGCGPASLLAWNCAKCSSNPEFTPVDAGGDGGLVQIWYVGYDAALDTVIVSFEGTDSQKIIPVIINADIILTPLDSTRFPGISSDIQTHNGFAIAQSLSAAPVLSAVKTTMSRFNTSHVTVVGNSLGAAIATISSIHLKLNLPSTTTFKLVAYGSPRVGNQAFADYVDAHFPGAVSRIVNNQFALEANHRNVNGMNPLRATSYIGLVTYTWDWVSNLTVEYEFLWKYPLCDISAAQALYLATRYSPFLCHAGHLAIINITEKHLPTIPEQLCRYWFFYSLVTVGWSYELLLMNLMLRVYALYQRDWKIMLLFFFLTFVKTANIVVSWFLFIPAFTYTPSCMPLVKAPIGWMALSATRGAGGACIPYAIAKFTYREYDEAKASRQFYLWNEAGRSGLLVCAFTLLCSVHFYPVTLAKIANCLPSYNIPTCHFFHFHSGALPSSPITYPVSSTHARFSAVVSSYKFSDGYLSFELDVHDSVWDAPTYEPEQDMAELANAERMGT</sequence>
<dbReference type="AlphaFoldDB" id="A0A8H5CYU8"/>
<feature type="transmembrane region" description="Helical" evidence="5">
    <location>
        <begin position="339"/>
        <end position="360"/>
    </location>
</feature>
<dbReference type="GO" id="GO:0006629">
    <property type="term" value="P:lipid metabolic process"/>
    <property type="evidence" value="ECO:0007669"/>
    <property type="project" value="InterPro"/>
</dbReference>
<evidence type="ECO:0000259" key="8">
    <source>
        <dbReference type="Pfam" id="PF20151"/>
    </source>
</evidence>
<comment type="catalytic activity">
    <reaction evidence="4">
        <text>a monoacylglycerol + H2O = glycerol + a fatty acid + H(+)</text>
        <dbReference type="Rhea" id="RHEA:15245"/>
        <dbReference type="ChEBI" id="CHEBI:15377"/>
        <dbReference type="ChEBI" id="CHEBI:15378"/>
        <dbReference type="ChEBI" id="CHEBI:17408"/>
        <dbReference type="ChEBI" id="CHEBI:17754"/>
        <dbReference type="ChEBI" id="CHEBI:28868"/>
    </reaction>
</comment>
<dbReference type="Proteomes" id="UP000559027">
    <property type="component" value="Unassembled WGS sequence"/>
</dbReference>
<dbReference type="InterPro" id="IPR045340">
    <property type="entry name" value="DUF6533"/>
</dbReference>
<evidence type="ECO:0000313" key="10">
    <source>
        <dbReference type="Proteomes" id="UP000559027"/>
    </source>
</evidence>